<dbReference type="Pfam" id="PF23213">
    <property type="entry name" value="DUF7065"/>
    <property type="match status" value="1"/>
</dbReference>
<feature type="domain" description="DUF7065" evidence="2">
    <location>
        <begin position="24"/>
        <end position="182"/>
    </location>
</feature>
<dbReference type="InterPro" id="IPR055492">
    <property type="entry name" value="DUF7064"/>
</dbReference>
<sequence length="333" mass="35470">MAQILKVPGHAGTIGFEPLDEGLHTPPADPLWQESTWVYWGDGAGTGGVVHISQEPANDRGSVFVSAYSDGVAYRRLGQPLPLDTVGRAAGGHGAGDFGIHHEGGATAVRGTDQDVEIDLTFKDMLPYPSLLAVFPSLGDPAKAVSSTSYQVPGQVTGTVRLGSRTIAVDAMSQRGHSWGIRDYKALRGNGSRWSTGGIEGGPRYHSYAAIRADGAVMHAAYVVDDGQVHYADDVKMIVEFDLDGASALGGRVELTCNGVGKYVFRCELENVNQFNYHGHFSVCFGTTTLDGHSGGRGWCAWEIHNAVHDPAAGEPFFLRGYTKDGVQPTAVR</sequence>
<dbReference type="SUPFAM" id="SSF159245">
    <property type="entry name" value="AttH-like"/>
    <property type="match status" value="1"/>
</dbReference>
<dbReference type="EMBL" id="CAESGF010000037">
    <property type="protein sequence ID" value="CAB4365591.1"/>
    <property type="molecule type" value="Genomic_DNA"/>
</dbReference>
<evidence type="ECO:0000259" key="1">
    <source>
        <dbReference type="Pfam" id="PF23212"/>
    </source>
</evidence>
<evidence type="ECO:0000313" key="5">
    <source>
        <dbReference type="EMBL" id="CAB4807109.1"/>
    </source>
</evidence>
<protein>
    <submittedName>
        <fullName evidence="3">Unannotated protein</fullName>
    </submittedName>
</protein>
<dbReference type="EMBL" id="CAEZYF010000054">
    <property type="protein sequence ID" value="CAB4752012.1"/>
    <property type="molecule type" value="Genomic_DNA"/>
</dbReference>
<feature type="domain" description="DUF7064" evidence="1">
    <location>
        <begin position="192"/>
        <end position="302"/>
    </location>
</feature>
<dbReference type="InterPro" id="IPR055493">
    <property type="entry name" value="DUF7065"/>
</dbReference>
<name>A0A6J6ABM8_9ZZZZ</name>
<dbReference type="AlphaFoldDB" id="A0A6J6ABM8"/>
<accession>A0A6J6ABM8</accession>
<proteinExistence type="predicted"/>
<organism evidence="3">
    <name type="scientific">freshwater metagenome</name>
    <dbReference type="NCBI Taxonomy" id="449393"/>
    <lineage>
        <taxon>unclassified sequences</taxon>
        <taxon>metagenomes</taxon>
        <taxon>ecological metagenomes</taxon>
    </lineage>
</organism>
<evidence type="ECO:0000259" key="2">
    <source>
        <dbReference type="Pfam" id="PF23213"/>
    </source>
</evidence>
<evidence type="ECO:0000313" key="6">
    <source>
        <dbReference type="EMBL" id="CAB4848935.1"/>
    </source>
</evidence>
<gene>
    <name evidence="4" type="ORF">UFOPK2656_03594</name>
    <name evidence="5" type="ORF">UFOPK3099_00486</name>
    <name evidence="6" type="ORF">UFOPK3267_00817</name>
    <name evidence="3" type="ORF">UFOPK4189_03333</name>
</gene>
<dbReference type="EMBL" id="CAFBIY010000032">
    <property type="protein sequence ID" value="CAB4848935.1"/>
    <property type="molecule type" value="Genomic_DNA"/>
</dbReference>
<evidence type="ECO:0000313" key="4">
    <source>
        <dbReference type="EMBL" id="CAB4752012.1"/>
    </source>
</evidence>
<dbReference type="Pfam" id="PF23212">
    <property type="entry name" value="DUF7064"/>
    <property type="match status" value="1"/>
</dbReference>
<reference evidence="3" key="1">
    <citation type="submission" date="2020-05" db="EMBL/GenBank/DDBJ databases">
        <authorList>
            <person name="Chiriac C."/>
            <person name="Salcher M."/>
            <person name="Ghai R."/>
            <person name="Kavagutti S V."/>
        </authorList>
    </citation>
    <scope>NUCLEOTIDE SEQUENCE</scope>
</reference>
<evidence type="ECO:0000313" key="3">
    <source>
        <dbReference type="EMBL" id="CAB4365591.1"/>
    </source>
</evidence>
<dbReference type="EMBL" id="CAFAAV010000023">
    <property type="protein sequence ID" value="CAB4807109.1"/>
    <property type="molecule type" value="Genomic_DNA"/>
</dbReference>